<proteinExistence type="predicted"/>
<reference evidence="1 2" key="2">
    <citation type="submission" date="2019-01" db="EMBL/GenBank/DDBJ databases">
        <title>A chromosome length genome reference of the Java medaka (oryzias javanicus).</title>
        <authorList>
            <person name="Herpin A."/>
            <person name="Takehana Y."/>
            <person name="Naruse K."/>
            <person name="Ansai S."/>
            <person name="Kawaguchi M."/>
        </authorList>
    </citation>
    <scope>NUCLEOTIDE SEQUENCE [LARGE SCALE GENOMIC DNA]</scope>
    <source>
        <strain evidence="1">RS831</strain>
        <tissue evidence="1">Whole body</tissue>
    </source>
</reference>
<reference evidence="1 2" key="1">
    <citation type="submission" date="2018-11" db="EMBL/GenBank/DDBJ databases">
        <authorList>
            <person name="Lopez-Roques C."/>
            <person name="Donnadieu C."/>
            <person name="Bouchez O."/>
            <person name="Klopp C."/>
            <person name="Cabau C."/>
            <person name="Zahm M."/>
        </authorList>
    </citation>
    <scope>NUCLEOTIDE SEQUENCE [LARGE SCALE GENOMIC DNA]</scope>
    <source>
        <strain evidence="1">RS831</strain>
        <tissue evidence="1">Whole body</tissue>
    </source>
</reference>
<dbReference type="EMBL" id="CM012452">
    <property type="protein sequence ID" value="RVE62652.1"/>
    <property type="molecule type" value="Genomic_DNA"/>
</dbReference>
<dbReference type="AlphaFoldDB" id="A0A3S2U4K6"/>
<evidence type="ECO:0000313" key="1">
    <source>
        <dbReference type="EMBL" id="RVE62652.1"/>
    </source>
</evidence>
<dbReference type="Proteomes" id="UP000283210">
    <property type="component" value="Chromosome 16"/>
</dbReference>
<evidence type="ECO:0000313" key="2">
    <source>
        <dbReference type="Proteomes" id="UP000283210"/>
    </source>
</evidence>
<gene>
    <name evidence="1" type="ORF">OJAV_G00159270</name>
</gene>
<accession>A0A3S2U4K6</accession>
<protein>
    <submittedName>
        <fullName evidence="1">Uncharacterized protein</fullName>
    </submittedName>
</protein>
<sequence>MGRSVGRNRSLLCAVFTQAQIMLFVQFRCLTFTCEVCNSFGLPVGRRRSDRRSPVRSSPEVVIIRLSPSLPESARVPAAQRRAAFLRDFFPRLGATESGAERSRCTVRKTGARAGLSGDKVAHTGPNDWQINWLTSRLISMRPESPAAA</sequence>
<name>A0A3S2U4K6_ORYJA</name>
<keyword evidence="2" id="KW-1185">Reference proteome</keyword>
<organism evidence="1 2">
    <name type="scientific">Oryzias javanicus</name>
    <name type="common">Javanese ricefish</name>
    <name type="synonym">Aplocheilus javanicus</name>
    <dbReference type="NCBI Taxonomy" id="123683"/>
    <lineage>
        <taxon>Eukaryota</taxon>
        <taxon>Metazoa</taxon>
        <taxon>Chordata</taxon>
        <taxon>Craniata</taxon>
        <taxon>Vertebrata</taxon>
        <taxon>Euteleostomi</taxon>
        <taxon>Actinopterygii</taxon>
        <taxon>Neopterygii</taxon>
        <taxon>Teleostei</taxon>
        <taxon>Neoteleostei</taxon>
        <taxon>Acanthomorphata</taxon>
        <taxon>Ovalentaria</taxon>
        <taxon>Atherinomorphae</taxon>
        <taxon>Beloniformes</taxon>
        <taxon>Adrianichthyidae</taxon>
        <taxon>Oryziinae</taxon>
        <taxon>Oryzias</taxon>
    </lineage>
</organism>